<dbReference type="Gene3D" id="1.20.1250.20">
    <property type="entry name" value="MFS general substrate transporter like domains"/>
    <property type="match status" value="1"/>
</dbReference>
<dbReference type="RefSeq" id="WP_259137241.1">
    <property type="nucleotide sequence ID" value="NZ_JANUXX010000001.1"/>
</dbReference>
<keyword evidence="8" id="KW-1185">Reference proteome</keyword>
<evidence type="ECO:0000313" key="7">
    <source>
        <dbReference type="EMBL" id="MCS4487827.1"/>
    </source>
</evidence>
<organism evidence="7 8">
    <name type="scientific">Streptococcus sciuri</name>
    <dbReference type="NCBI Taxonomy" id="2973939"/>
    <lineage>
        <taxon>Bacteria</taxon>
        <taxon>Bacillati</taxon>
        <taxon>Bacillota</taxon>
        <taxon>Bacilli</taxon>
        <taxon>Lactobacillales</taxon>
        <taxon>Streptococcaceae</taxon>
        <taxon>Streptococcus</taxon>
    </lineage>
</organism>
<sequence length="420" mass="46981">MIKFFIKNPLFRNLLLSNSFSVLGKTLFDLVFIIYAATFPNPKLAVGIAGIVSSLPYVFSFIVGYLSDKTYNKYYYLLRTKLCQIILYLIFAVSTLFGKNIVLFIFIIFINIVSDIISAYNGYLTLSLNQRLVESDDLSYALGIQNGFYDSLSLVGQALGTFLLTLLAYNYFQFGLVNAAFFALSFIFALSLRSSLSHQEYKTKTVTVKGTIHGKITEFFKDTIQNLKSLVKIKVIFKFVSLFLAMNFVSSGLYSLMTMAFVSNSSLRIGNLALTLTIVEVVEVSSSIVGSLFPIKWYRNLKLEYNILAELVFTILLIISLGYISNIVMVLFSSLVMGYLGGISNPKITTLILKTVPKERQNSIFSIYGTLVTFTVPLAAVLIVAISNLFGLAISFFLLLCIIIICFAYLVNRLVQESVF</sequence>
<evidence type="ECO:0000256" key="3">
    <source>
        <dbReference type="ARBA" id="ARBA00022692"/>
    </source>
</evidence>
<feature type="transmembrane region" description="Helical" evidence="6">
    <location>
        <begin position="44"/>
        <end position="66"/>
    </location>
</feature>
<evidence type="ECO:0000256" key="1">
    <source>
        <dbReference type="ARBA" id="ARBA00004651"/>
    </source>
</evidence>
<name>A0ABT2F7M4_9STRE</name>
<protein>
    <recommendedName>
        <fullName evidence="9">MFS transporter</fullName>
    </recommendedName>
</protein>
<dbReference type="EMBL" id="JANUXX010000001">
    <property type="protein sequence ID" value="MCS4487827.1"/>
    <property type="molecule type" value="Genomic_DNA"/>
</dbReference>
<evidence type="ECO:0000256" key="2">
    <source>
        <dbReference type="ARBA" id="ARBA00022475"/>
    </source>
</evidence>
<feature type="transmembrane region" description="Helical" evidence="6">
    <location>
        <begin position="269"/>
        <end position="293"/>
    </location>
</feature>
<comment type="caution">
    <text evidence="7">The sequence shown here is derived from an EMBL/GenBank/DDBJ whole genome shotgun (WGS) entry which is preliminary data.</text>
</comment>
<gene>
    <name evidence="7" type="ORF">NXS10_02405</name>
</gene>
<feature type="transmembrane region" description="Helical" evidence="6">
    <location>
        <begin position="235"/>
        <end position="257"/>
    </location>
</feature>
<evidence type="ECO:0008006" key="9">
    <source>
        <dbReference type="Google" id="ProtNLM"/>
    </source>
</evidence>
<dbReference type="SUPFAM" id="SSF103473">
    <property type="entry name" value="MFS general substrate transporter"/>
    <property type="match status" value="1"/>
</dbReference>
<dbReference type="PANTHER" id="PTHR23513:SF6">
    <property type="entry name" value="MAJOR FACILITATOR SUPERFAMILY ASSOCIATED DOMAIN-CONTAINING PROTEIN"/>
    <property type="match status" value="1"/>
</dbReference>
<dbReference type="InterPro" id="IPR036259">
    <property type="entry name" value="MFS_trans_sf"/>
</dbReference>
<evidence type="ECO:0000313" key="8">
    <source>
        <dbReference type="Proteomes" id="UP001206548"/>
    </source>
</evidence>
<proteinExistence type="predicted"/>
<dbReference type="PANTHER" id="PTHR23513">
    <property type="entry name" value="INTEGRAL MEMBRANE EFFLUX PROTEIN-RELATED"/>
    <property type="match status" value="1"/>
</dbReference>
<feature type="transmembrane region" description="Helical" evidence="6">
    <location>
        <begin position="175"/>
        <end position="192"/>
    </location>
</feature>
<keyword evidence="4 6" id="KW-1133">Transmembrane helix</keyword>
<evidence type="ECO:0000256" key="6">
    <source>
        <dbReference type="SAM" id="Phobius"/>
    </source>
</evidence>
<feature type="transmembrane region" description="Helical" evidence="6">
    <location>
        <begin position="330"/>
        <end position="353"/>
    </location>
</feature>
<feature type="transmembrane region" description="Helical" evidence="6">
    <location>
        <begin position="392"/>
        <end position="411"/>
    </location>
</feature>
<dbReference type="Proteomes" id="UP001206548">
    <property type="component" value="Unassembled WGS sequence"/>
</dbReference>
<keyword evidence="5 6" id="KW-0472">Membrane</keyword>
<comment type="subcellular location">
    <subcellularLocation>
        <location evidence="1">Cell membrane</location>
        <topology evidence="1">Multi-pass membrane protein</topology>
    </subcellularLocation>
</comment>
<evidence type="ECO:0000256" key="4">
    <source>
        <dbReference type="ARBA" id="ARBA00022989"/>
    </source>
</evidence>
<feature type="transmembrane region" description="Helical" evidence="6">
    <location>
        <begin position="20"/>
        <end position="38"/>
    </location>
</feature>
<evidence type="ECO:0000256" key="5">
    <source>
        <dbReference type="ARBA" id="ARBA00023136"/>
    </source>
</evidence>
<feature type="transmembrane region" description="Helical" evidence="6">
    <location>
        <begin position="305"/>
        <end position="324"/>
    </location>
</feature>
<feature type="transmembrane region" description="Helical" evidence="6">
    <location>
        <begin position="365"/>
        <end position="386"/>
    </location>
</feature>
<keyword evidence="2" id="KW-1003">Cell membrane</keyword>
<reference evidence="7 8" key="1">
    <citation type="journal article" date="2023" name="Int. J. Syst. Evol. Microbiol.">
        <title>Streptococcus sciuri sp. nov., Staphylococcus marylandisciuri sp. nov. and Staphylococcus americanisciuri sp. nov., isolated from faeces of eastern grey squirrel (Sciurus carolinensis).</title>
        <authorList>
            <person name="Volokhov D.V."/>
            <person name="Zagorodnyaya T.A."/>
            <person name="Furtak V.A."/>
            <person name="Nattanmai G."/>
            <person name="Randall L."/>
            <person name="Jose S."/>
            <person name="Gao Y."/>
            <person name="Eisenberg T."/>
            <person name="Delmonte P."/>
            <person name="Blom J."/>
            <person name="Mitchell K.K."/>
        </authorList>
    </citation>
    <scope>NUCLEOTIDE SEQUENCE [LARGE SCALE GENOMIC DNA]</scope>
    <source>
        <strain evidence="7 8">SQ9-PEA</strain>
    </source>
</reference>
<keyword evidence="3 6" id="KW-0812">Transmembrane</keyword>
<accession>A0ABT2F7M4</accession>